<dbReference type="Proteomes" id="UP001416393">
    <property type="component" value="Unassembled WGS sequence"/>
</dbReference>
<dbReference type="GO" id="GO:0008168">
    <property type="term" value="F:methyltransferase activity"/>
    <property type="evidence" value="ECO:0007669"/>
    <property type="project" value="UniProtKB-KW"/>
</dbReference>
<evidence type="ECO:0000313" key="2">
    <source>
        <dbReference type="Proteomes" id="UP001416393"/>
    </source>
</evidence>
<sequence>MYQFLKKNIKSLVPKEYLFKNELLFRKFYGVFYSGNKHECNVCSNKLRTFIQLESHELLCPFCGSLSRNRRLWELLKKDKHLNGNLLHFSPSRSLYRSLKKIESIDYYSSDFENEFLADYKFDITSIDQEDNKFNTIICYHILEHIVDDKKALNELYRVLKPGGTIFIQTPFKEGSIYENFSIVLPKDRLKHFGQDDHVRIYSVNGLKERLKTAGFKTEEKTFNNQGNGFYFGFNSQETVLIATK</sequence>
<organism evidence="1 2">
    <name type="scientific">Mariniflexile soesokkakense</name>
    <dbReference type="NCBI Taxonomy" id="1343160"/>
    <lineage>
        <taxon>Bacteria</taxon>
        <taxon>Pseudomonadati</taxon>
        <taxon>Bacteroidota</taxon>
        <taxon>Flavobacteriia</taxon>
        <taxon>Flavobacteriales</taxon>
        <taxon>Flavobacteriaceae</taxon>
        <taxon>Mariniflexile</taxon>
    </lineage>
</organism>
<dbReference type="EMBL" id="JAZHYP010000001">
    <property type="protein sequence ID" value="MEN3322623.1"/>
    <property type="molecule type" value="Genomic_DNA"/>
</dbReference>
<gene>
    <name evidence="1" type="ORF">VP395_02700</name>
</gene>
<dbReference type="CDD" id="cd02440">
    <property type="entry name" value="AdoMet_MTases"/>
    <property type="match status" value="1"/>
</dbReference>
<dbReference type="SUPFAM" id="SSF53335">
    <property type="entry name" value="S-adenosyl-L-methionine-dependent methyltransferases"/>
    <property type="match status" value="1"/>
</dbReference>
<dbReference type="GO" id="GO:0032259">
    <property type="term" value="P:methylation"/>
    <property type="evidence" value="ECO:0007669"/>
    <property type="project" value="UniProtKB-KW"/>
</dbReference>
<accession>A0ABV0A6H2</accession>
<proteinExistence type="predicted"/>
<reference evidence="1 2" key="1">
    <citation type="submission" date="2024-01" db="EMBL/GenBank/DDBJ databases">
        <title>Mariniflexile litorale sp. nov., isolated from the shallow sediments of the Sea of Japan.</title>
        <authorList>
            <person name="Romanenko L."/>
            <person name="Bystritskaya E."/>
            <person name="Isaeva M."/>
        </authorList>
    </citation>
    <scope>NUCLEOTIDE SEQUENCE [LARGE SCALE GENOMIC DNA]</scope>
    <source>
        <strain evidence="1 2">KCTC 32427</strain>
    </source>
</reference>
<protein>
    <submittedName>
        <fullName evidence="1">Methyltransferase domain-containing protein</fullName>
    </submittedName>
</protein>
<dbReference type="InterPro" id="IPR029063">
    <property type="entry name" value="SAM-dependent_MTases_sf"/>
</dbReference>
<comment type="caution">
    <text evidence="1">The sequence shown here is derived from an EMBL/GenBank/DDBJ whole genome shotgun (WGS) entry which is preliminary data.</text>
</comment>
<evidence type="ECO:0000313" key="1">
    <source>
        <dbReference type="EMBL" id="MEN3322623.1"/>
    </source>
</evidence>
<keyword evidence="2" id="KW-1185">Reference proteome</keyword>
<dbReference type="Pfam" id="PF13489">
    <property type="entry name" value="Methyltransf_23"/>
    <property type="match status" value="1"/>
</dbReference>
<dbReference type="Gene3D" id="3.40.50.150">
    <property type="entry name" value="Vaccinia Virus protein VP39"/>
    <property type="match status" value="1"/>
</dbReference>
<dbReference type="RefSeq" id="WP_346240165.1">
    <property type="nucleotide sequence ID" value="NZ_JAZHYP010000001.1"/>
</dbReference>
<keyword evidence="1" id="KW-0489">Methyltransferase</keyword>
<name>A0ABV0A6H2_9FLAO</name>
<keyword evidence="1" id="KW-0808">Transferase</keyword>